<dbReference type="OrthoDB" id="8026949at2759"/>
<feature type="domain" description="CCHC-type" evidence="9">
    <location>
        <begin position="167"/>
        <end position="182"/>
    </location>
</feature>
<proteinExistence type="inferred from homology"/>
<evidence type="ECO:0000256" key="1">
    <source>
        <dbReference type="ARBA" id="ARBA00004642"/>
    </source>
</evidence>
<keyword evidence="5" id="KW-0862">Zinc</keyword>
<keyword evidence="3" id="KW-0479">Metal-binding</keyword>
<evidence type="ECO:0000256" key="3">
    <source>
        <dbReference type="ARBA" id="ARBA00022723"/>
    </source>
</evidence>
<comment type="subcellular location">
    <subcellularLocation>
        <location evidence="1">Nucleus</location>
        <location evidence="1">Nucleoplasm</location>
    </subcellularLocation>
</comment>
<name>A0A0M5J709_DROBS</name>
<keyword evidence="11" id="KW-1185">Reference proteome</keyword>
<dbReference type="EMBL" id="CP012524">
    <property type="protein sequence ID" value="ALC41036.1"/>
    <property type="molecule type" value="Genomic_DNA"/>
</dbReference>
<dbReference type="SMART" id="SM00343">
    <property type="entry name" value="ZnF_C2HC"/>
    <property type="match status" value="1"/>
</dbReference>
<evidence type="ECO:0000313" key="11">
    <source>
        <dbReference type="Proteomes" id="UP000494163"/>
    </source>
</evidence>
<dbReference type="GO" id="GO:0003723">
    <property type="term" value="F:RNA binding"/>
    <property type="evidence" value="ECO:0007669"/>
    <property type="project" value="TreeGrafter"/>
</dbReference>
<evidence type="ECO:0000256" key="8">
    <source>
        <dbReference type="SAM" id="MobiDB-lite"/>
    </source>
</evidence>
<reference evidence="10 11" key="1">
    <citation type="submission" date="2015-08" db="EMBL/GenBank/DDBJ databases">
        <title>Ancestral chromatin configuration constrains chromatin evolution on differentiating sex chromosomes in Drosophila.</title>
        <authorList>
            <person name="Zhou Q."/>
            <person name="Bachtrog D."/>
        </authorList>
    </citation>
    <scope>NUCLEOTIDE SEQUENCE [LARGE SCALE GENOMIC DNA]</scope>
    <source>
        <tissue evidence="10">Whole larvae</tissue>
    </source>
</reference>
<evidence type="ECO:0000256" key="6">
    <source>
        <dbReference type="ARBA" id="ARBA00023242"/>
    </source>
</evidence>
<keyword evidence="6" id="KW-0539">Nucleus</keyword>
<dbReference type="InterPro" id="IPR006568">
    <property type="entry name" value="PSP_pro-rich"/>
</dbReference>
<dbReference type="SUPFAM" id="SSF57756">
    <property type="entry name" value="Retrovirus zinc finger-like domains"/>
    <property type="match status" value="1"/>
</dbReference>
<comment type="similarity">
    <text evidence="2">Belongs to the ZCCHC8 family.</text>
</comment>
<dbReference type="Proteomes" id="UP000494163">
    <property type="component" value="Chromosome 2R"/>
</dbReference>
<organism evidence="10 11">
    <name type="scientific">Drosophila busckii</name>
    <name type="common">Fruit fly</name>
    <dbReference type="NCBI Taxonomy" id="30019"/>
    <lineage>
        <taxon>Eukaryota</taxon>
        <taxon>Metazoa</taxon>
        <taxon>Ecdysozoa</taxon>
        <taxon>Arthropoda</taxon>
        <taxon>Hexapoda</taxon>
        <taxon>Insecta</taxon>
        <taxon>Pterygota</taxon>
        <taxon>Neoptera</taxon>
        <taxon>Endopterygota</taxon>
        <taxon>Diptera</taxon>
        <taxon>Brachycera</taxon>
        <taxon>Muscomorpha</taxon>
        <taxon>Ephydroidea</taxon>
        <taxon>Drosophilidae</taxon>
        <taxon>Drosophila</taxon>
    </lineage>
</organism>
<dbReference type="GO" id="GO:0005654">
    <property type="term" value="C:nucleoplasm"/>
    <property type="evidence" value="ECO:0007669"/>
    <property type="project" value="UniProtKB-SubCell"/>
</dbReference>
<dbReference type="GO" id="GO:0071013">
    <property type="term" value="C:catalytic step 2 spliceosome"/>
    <property type="evidence" value="ECO:0007669"/>
    <property type="project" value="TreeGrafter"/>
</dbReference>
<dbReference type="InterPro" id="IPR001878">
    <property type="entry name" value="Znf_CCHC"/>
</dbReference>
<dbReference type="Pfam" id="PF04046">
    <property type="entry name" value="PSP"/>
    <property type="match status" value="1"/>
</dbReference>
<sequence>MDECVIEINDSVITIESEADGEDGEVREVSSDDVTEVIEIKEDEKKVQEGNKDVLVFEVNFRNADDYNKLQCRLLKALSRTFTEEGLVFQTSATKPSIGAYKKAPTALPDSDLFLVDTAPAVKLNASQVPSYKRCHTDVLDEDTPNRKKLKADAVNKCLRPKVQSSCFNCGEAGHGLRECTKPRNQNRIQKARKKAVRVQRYHVDTEQRFAHIRPGKISTKTRHAMGYGRNELPFMFYRMRVLGYPPAWLEEAKVQGSGIALFNADGTEVQKPDVEDGEEDSFKFDINKIIEFPGFNMVPDSKFFDDYQHHNVPPLLKEQLKDNFIKSLGDNVIKGYKRKKLLDLPTAHDADSPTLENSTNCVPHDMDMDDAEDAPQTLQPPLPLEPAKSDVPAPPLSAEEVETPRSSSPTLDDLKAQQDQLLQQLETNTTLNTTTDTSMAEPEASPVKVSTPFKGPSIEGTPILKFSVYDKLPVGDNFKAGVSDVINFENLPDSTGKYEQMKGVLKNIRQRMEQLQNADD</sequence>
<dbReference type="STRING" id="30019.A0A0M5J709"/>
<dbReference type="GO" id="GO:0008270">
    <property type="term" value="F:zinc ion binding"/>
    <property type="evidence" value="ECO:0007669"/>
    <property type="project" value="UniProtKB-KW"/>
</dbReference>
<feature type="region of interest" description="Disordered" evidence="8">
    <location>
        <begin position="348"/>
        <end position="412"/>
    </location>
</feature>
<evidence type="ECO:0000256" key="5">
    <source>
        <dbReference type="ARBA" id="ARBA00022833"/>
    </source>
</evidence>
<dbReference type="PROSITE" id="PS50158">
    <property type="entry name" value="ZF_CCHC"/>
    <property type="match status" value="1"/>
</dbReference>
<dbReference type="SMART" id="SM00581">
    <property type="entry name" value="PSP"/>
    <property type="match status" value="1"/>
</dbReference>
<dbReference type="OMA" id="MFYRLRV"/>
<dbReference type="PANTHER" id="PTHR13316">
    <property type="entry name" value="ZINC FINGER, CCHC DOMAIN CONTAINING 8"/>
    <property type="match status" value="1"/>
</dbReference>
<dbReference type="InterPro" id="IPR052115">
    <property type="entry name" value="NEXT_complex_subunit_ZCCHC8"/>
</dbReference>
<dbReference type="PANTHER" id="PTHR13316:SF0">
    <property type="entry name" value="ZINC FINGER CCHC DOMAIN-CONTAINING PROTEIN 8"/>
    <property type="match status" value="1"/>
</dbReference>
<protein>
    <submittedName>
        <fullName evidence="10">CG4622</fullName>
    </submittedName>
</protein>
<evidence type="ECO:0000256" key="2">
    <source>
        <dbReference type="ARBA" id="ARBA00007497"/>
    </source>
</evidence>
<dbReference type="InterPro" id="IPR036875">
    <property type="entry name" value="Znf_CCHC_sf"/>
</dbReference>
<dbReference type="AlphaFoldDB" id="A0A0M5J709"/>
<accession>A0A0M5J709</accession>
<evidence type="ECO:0000259" key="9">
    <source>
        <dbReference type="PROSITE" id="PS50158"/>
    </source>
</evidence>
<feature type="region of interest" description="Disordered" evidence="8">
    <location>
        <begin position="432"/>
        <end position="454"/>
    </location>
</feature>
<evidence type="ECO:0000256" key="7">
    <source>
        <dbReference type="PROSITE-ProRule" id="PRU00047"/>
    </source>
</evidence>
<evidence type="ECO:0000256" key="4">
    <source>
        <dbReference type="ARBA" id="ARBA00022771"/>
    </source>
</evidence>
<keyword evidence="4 7" id="KW-0863">Zinc-finger</keyword>
<evidence type="ECO:0000313" key="10">
    <source>
        <dbReference type="EMBL" id="ALC41036.1"/>
    </source>
</evidence>
<gene>
    <name evidence="10" type="ORF">Dbus_chr2Rg615</name>
</gene>